<comment type="caution">
    <text evidence="1">The sequence shown here is derived from an EMBL/GenBank/DDBJ whole genome shotgun (WGS) entry which is preliminary data.</text>
</comment>
<keyword evidence="2" id="KW-1185">Reference proteome</keyword>
<gene>
    <name evidence="1" type="ORF">I5907_20105</name>
</gene>
<accession>A0A931H048</accession>
<dbReference type="Proteomes" id="UP000628448">
    <property type="component" value="Unassembled WGS sequence"/>
</dbReference>
<evidence type="ECO:0000313" key="2">
    <source>
        <dbReference type="Proteomes" id="UP000628448"/>
    </source>
</evidence>
<protein>
    <submittedName>
        <fullName evidence="1">Uncharacterized protein</fullName>
    </submittedName>
</protein>
<organism evidence="1 2">
    <name type="scientific">Panacibacter microcysteis</name>
    <dbReference type="NCBI Taxonomy" id="2793269"/>
    <lineage>
        <taxon>Bacteria</taxon>
        <taxon>Pseudomonadati</taxon>
        <taxon>Bacteroidota</taxon>
        <taxon>Chitinophagia</taxon>
        <taxon>Chitinophagales</taxon>
        <taxon>Chitinophagaceae</taxon>
        <taxon>Panacibacter</taxon>
    </lineage>
</organism>
<proteinExistence type="predicted"/>
<reference evidence="1" key="1">
    <citation type="submission" date="2020-11" db="EMBL/GenBank/DDBJ databases">
        <title>Bacterial whole genome sequence for Panacibacter sp. DH6.</title>
        <authorList>
            <person name="Le V."/>
            <person name="Ko S."/>
            <person name="Ahn C.-Y."/>
            <person name="Oh H.-M."/>
        </authorList>
    </citation>
    <scope>NUCLEOTIDE SEQUENCE</scope>
    <source>
        <strain evidence="1">DH6</strain>
    </source>
</reference>
<dbReference type="AlphaFoldDB" id="A0A931H048"/>
<dbReference type="EMBL" id="JADWYR010000003">
    <property type="protein sequence ID" value="MBG9378550.1"/>
    <property type="molecule type" value="Genomic_DNA"/>
</dbReference>
<evidence type="ECO:0000313" key="1">
    <source>
        <dbReference type="EMBL" id="MBG9378550.1"/>
    </source>
</evidence>
<name>A0A931H048_9BACT</name>
<dbReference type="RefSeq" id="WP_196992649.1">
    <property type="nucleotide sequence ID" value="NZ_JADWYR010000003.1"/>
</dbReference>
<sequence>MYTIKHFTFRWYSSITAPQAYSIPAPAALNISSAGRNSYVPVALLKKTYNNQFFTGPLQFAGMPVTQYNTQITDNEQAAFSL</sequence>